<feature type="compositionally biased region" description="Basic residues" evidence="1">
    <location>
        <begin position="45"/>
        <end position="62"/>
    </location>
</feature>
<dbReference type="EMBL" id="BGZK01000275">
    <property type="protein sequence ID" value="GBP33557.1"/>
    <property type="molecule type" value="Genomic_DNA"/>
</dbReference>
<comment type="caution">
    <text evidence="2">The sequence shown here is derived from an EMBL/GenBank/DDBJ whole genome shotgun (WGS) entry which is preliminary data.</text>
</comment>
<dbReference type="Proteomes" id="UP000299102">
    <property type="component" value="Unassembled WGS sequence"/>
</dbReference>
<reference evidence="2 3" key="1">
    <citation type="journal article" date="2019" name="Commun. Biol.">
        <title>The bagworm genome reveals a unique fibroin gene that provides high tensile strength.</title>
        <authorList>
            <person name="Kono N."/>
            <person name="Nakamura H."/>
            <person name="Ohtoshi R."/>
            <person name="Tomita M."/>
            <person name="Numata K."/>
            <person name="Arakawa K."/>
        </authorList>
    </citation>
    <scope>NUCLEOTIDE SEQUENCE [LARGE SCALE GENOMIC DNA]</scope>
</reference>
<accession>A0A4C1V5M3</accession>
<evidence type="ECO:0000313" key="2">
    <source>
        <dbReference type="EMBL" id="GBP33557.1"/>
    </source>
</evidence>
<evidence type="ECO:0000256" key="1">
    <source>
        <dbReference type="SAM" id="MobiDB-lite"/>
    </source>
</evidence>
<evidence type="ECO:0000313" key="3">
    <source>
        <dbReference type="Proteomes" id="UP000299102"/>
    </source>
</evidence>
<proteinExistence type="predicted"/>
<keyword evidence="3" id="KW-1185">Reference proteome</keyword>
<gene>
    <name evidence="2" type="ORF">EVAR_28712_1</name>
</gene>
<feature type="compositionally biased region" description="Basic residues" evidence="1">
    <location>
        <begin position="1"/>
        <end position="14"/>
    </location>
</feature>
<dbReference type="AlphaFoldDB" id="A0A4C1V5M3"/>
<organism evidence="2 3">
    <name type="scientific">Eumeta variegata</name>
    <name type="common">Bagworm moth</name>
    <name type="synonym">Eumeta japonica</name>
    <dbReference type="NCBI Taxonomy" id="151549"/>
    <lineage>
        <taxon>Eukaryota</taxon>
        <taxon>Metazoa</taxon>
        <taxon>Ecdysozoa</taxon>
        <taxon>Arthropoda</taxon>
        <taxon>Hexapoda</taxon>
        <taxon>Insecta</taxon>
        <taxon>Pterygota</taxon>
        <taxon>Neoptera</taxon>
        <taxon>Endopterygota</taxon>
        <taxon>Lepidoptera</taxon>
        <taxon>Glossata</taxon>
        <taxon>Ditrysia</taxon>
        <taxon>Tineoidea</taxon>
        <taxon>Psychidae</taxon>
        <taxon>Oiketicinae</taxon>
        <taxon>Eumeta</taxon>
    </lineage>
</organism>
<sequence length="183" mass="20370">MSRATRKPRRGHHRILGDGAPSTRRRRTRNVRLQILASPSGPAYKTRKRQPYPAPARRRGRAARAAPAPCPVACPLKLRRVTSATRNRSIVTCAIRDPNKNESGEIVRSVGNTSIGMTVNPSLARIRASRALITRKAHSMFVIRVIPCGRTRGFDGRPAHPRAYTDCAQVPDMRTLAPRRPLF</sequence>
<feature type="region of interest" description="Disordered" evidence="1">
    <location>
        <begin position="1"/>
        <end position="64"/>
    </location>
</feature>
<name>A0A4C1V5M3_EUMVA</name>
<protein>
    <submittedName>
        <fullName evidence="2">Uncharacterized protein</fullName>
    </submittedName>
</protein>